<evidence type="ECO:0000256" key="10">
    <source>
        <dbReference type="RuleBase" id="RU362053"/>
    </source>
</evidence>
<dbReference type="GO" id="GO:0051539">
    <property type="term" value="F:4 iron, 4 sulfur cluster binding"/>
    <property type="evidence" value="ECO:0007669"/>
    <property type="project" value="UniProtKB-UniRule"/>
</dbReference>
<feature type="domain" description="Radical SAM core" evidence="11">
    <location>
        <begin position="28"/>
        <end position="263"/>
    </location>
</feature>
<dbReference type="InterPro" id="IPR012838">
    <property type="entry name" value="PFL1_activating"/>
</dbReference>
<keyword evidence="4 10" id="KW-0004">4Fe-4S</keyword>
<evidence type="ECO:0000256" key="1">
    <source>
        <dbReference type="ARBA" id="ARBA00003141"/>
    </source>
</evidence>
<dbReference type="GO" id="GO:0043365">
    <property type="term" value="F:[formate-C-acetyltransferase]-activating enzyme activity"/>
    <property type="evidence" value="ECO:0007669"/>
    <property type="project" value="UniProtKB-UniRule"/>
</dbReference>
<evidence type="ECO:0000256" key="9">
    <source>
        <dbReference type="ARBA" id="ARBA00023014"/>
    </source>
</evidence>
<dbReference type="AlphaFoldDB" id="F0EN48"/>
<accession>F0EN48</accession>
<dbReference type="PROSITE" id="PS51918">
    <property type="entry name" value="RADICAL_SAM"/>
    <property type="match status" value="1"/>
</dbReference>
<protein>
    <recommendedName>
        <fullName evidence="3 10">Pyruvate formate-lyase-activating enzyme</fullName>
        <ecNumber evidence="10">1.97.1.4</ecNumber>
    </recommendedName>
</protein>
<evidence type="ECO:0000256" key="7">
    <source>
        <dbReference type="ARBA" id="ARBA00023002"/>
    </source>
</evidence>
<dbReference type="InterPro" id="IPR058240">
    <property type="entry name" value="rSAM_sf"/>
</dbReference>
<keyword evidence="10" id="KW-0963">Cytoplasm</keyword>
<keyword evidence="12" id="KW-0670">Pyruvate</keyword>
<evidence type="ECO:0000256" key="4">
    <source>
        <dbReference type="ARBA" id="ARBA00022485"/>
    </source>
</evidence>
<comment type="function">
    <text evidence="1 10">Activation of pyruvate formate-lyase under anaerobic conditions by generation of an organic free radical, using S-adenosylmethionine and reduced flavodoxin as cosubstrates to produce 5'-deoxy-adenosine.</text>
</comment>
<dbReference type="CDD" id="cd01335">
    <property type="entry name" value="Radical_SAM"/>
    <property type="match status" value="1"/>
</dbReference>
<reference evidence="12 13" key="1">
    <citation type="submission" date="2011-01" db="EMBL/GenBank/DDBJ databases">
        <authorList>
            <person name="Muzny D."/>
            <person name="Qin X."/>
            <person name="Deng J."/>
            <person name="Jiang H."/>
            <person name="Liu Y."/>
            <person name="Qu J."/>
            <person name="Song X.-Z."/>
            <person name="Zhang L."/>
            <person name="Thornton R."/>
            <person name="Coyle M."/>
            <person name="Francisco L."/>
            <person name="Jackson L."/>
            <person name="Javaid M."/>
            <person name="Korchina V."/>
            <person name="Kovar C."/>
            <person name="Mata R."/>
            <person name="Mathew T."/>
            <person name="Ngo R."/>
            <person name="Nguyen L."/>
            <person name="Nguyen N."/>
            <person name="Okwuonu G."/>
            <person name="Ongeri F."/>
            <person name="Pham C."/>
            <person name="Simmons D."/>
            <person name="Wilczek-Boney K."/>
            <person name="Hale W."/>
            <person name="Jakkamsetti A."/>
            <person name="Pham P."/>
            <person name="Ruth R."/>
            <person name="San Lucas F."/>
            <person name="Warren J."/>
            <person name="Zhang J."/>
            <person name="Zhao Z."/>
            <person name="Zhou C."/>
            <person name="Zhu D."/>
            <person name="Lee S."/>
            <person name="Bess C."/>
            <person name="Blankenburg K."/>
            <person name="Forbes L."/>
            <person name="Fu Q."/>
            <person name="Gubbala S."/>
            <person name="Hirani K."/>
            <person name="Jayaseelan J.C."/>
            <person name="Lara F."/>
            <person name="Munidasa M."/>
            <person name="Palculict T."/>
            <person name="Patil S."/>
            <person name="Pu L.-L."/>
            <person name="Saada N."/>
            <person name="Tang L."/>
            <person name="Weissenberger G."/>
            <person name="Zhu Y."/>
            <person name="Hemphill L."/>
            <person name="Shang Y."/>
            <person name="Youmans B."/>
            <person name="Ayvaz T."/>
            <person name="Ross M."/>
            <person name="Santibanez J."/>
            <person name="Aqrawi P."/>
            <person name="Gross S."/>
            <person name="Joshi V."/>
            <person name="Fowler G."/>
            <person name="Nazareth L."/>
            <person name="Reid J."/>
            <person name="Worley K."/>
            <person name="Petrosino J."/>
            <person name="Highlander S."/>
            <person name="Gibbs R."/>
        </authorList>
    </citation>
    <scope>NUCLEOTIDE SEQUENCE [LARGE SCALE GENOMIC DNA]</scope>
    <source>
        <strain evidence="12 13">ATCC 12755</strain>
    </source>
</reference>
<gene>
    <name evidence="12" type="primary">pflA</name>
    <name evidence="12" type="ORF">HMPREF9087_2840</name>
</gene>
<evidence type="ECO:0000256" key="8">
    <source>
        <dbReference type="ARBA" id="ARBA00023004"/>
    </source>
</evidence>
<dbReference type="InterPro" id="IPR001989">
    <property type="entry name" value="Radical_activat_CS"/>
</dbReference>
<comment type="catalytic activity">
    <reaction evidence="10">
        <text>glycyl-[formate C-acetyltransferase] + reduced [flavodoxin] + S-adenosyl-L-methionine = glycin-2-yl radical-[formate C-acetyltransferase] + semiquinone [flavodoxin] + 5'-deoxyadenosine + L-methionine + H(+)</text>
        <dbReference type="Rhea" id="RHEA:19225"/>
        <dbReference type="Rhea" id="RHEA-COMP:10622"/>
        <dbReference type="Rhea" id="RHEA-COMP:12190"/>
        <dbReference type="Rhea" id="RHEA-COMP:12191"/>
        <dbReference type="Rhea" id="RHEA-COMP:14480"/>
        <dbReference type="ChEBI" id="CHEBI:15378"/>
        <dbReference type="ChEBI" id="CHEBI:17319"/>
        <dbReference type="ChEBI" id="CHEBI:29947"/>
        <dbReference type="ChEBI" id="CHEBI:32722"/>
        <dbReference type="ChEBI" id="CHEBI:57618"/>
        <dbReference type="ChEBI" id="CHEBI:57844"/>
        <dbReference type="ChEBI" id="CHEBI:59789"/>
        <dbReference type="ChEBI" id="CHEBI:140311"/>
        <dbReference type="EC" id="1.97.1.4"/>
    </reaction>
</comment>
<keyword evidence="12" id="KW-0456">Lyase</keyword>
<dbReference type="Proteomes" id="UP000004835">
    <property type="component" value="Unassembled WGS sequence"/>
</dbReference>
<dbReference type="InterPro" id="IPR007197">
    <property type="entry name" value="rSAM"/>
</dbReference>
<keyword evidence="9 10" id="KW-0411">Iron-sulfur</keyword>
<dbReference type="GO" id="GO:0046872">
    <property type="term" value="F:metal ion binding"/>
    <property type="evidence" value="ECO:0007669"/>
    <property type="project" value="UniProtKB-UniRule"/>
</dbReference>
<evidence type="ECO:0000313" key="12">
    <source>
        <dbReference type="EMBL" id="EGC68489.1"/>
    </source>
</evidence>
<dbReference type="PROSITE" id="PS01087">
    <property type="entry name" value="RADICAL_ACTIVATING"/>
    <property type="match status" value="1"/>
</dbReference>
<dbReference type="GO" id="GO:0016829">
    <property type="term" value="F:lyase activity"/>
    <property type="evidence" value="ECO:0007669"/>
    <property type="project" value="UniProtKB-KW"/>
</dbReference>
<keyword evidence="6 10" id="KW-0479">Metal-binding</keyword>
<comment type="similarity">
    <text evidence="2 10">Belongs to the organic radical-activating enzymes family.</text>
</comment>
<dbReference type="EMBL" id="AEWT01000028">
    <property type="protein sequence ID" value="EGC68489.1"/>
    <property type="molecule type" value="Genomic_DNA"/>
</dbReference>
<keyword evidence="8 10" id="KW-0408">Iron</keyword>
<proteinExistence type="inferred from homology"/>
<evidence type="ECO:0000256" key="6">
    <source>
        <dbReference type="ARBA" id="ARBA00022723"/>
    </source>
</evidence>
<evidence type="ECO:0000313" key="13">
    <source>
        <dbReference type="Proteomes" id="UP000004835"/>
    </source>
</evidence>
<dbReference type="Pfam" id="PF04055">
    <property type="entry name" value="Radical_SAM"/>
    <property type="match status" value="1"/>
</dbReference>
<sequence>MVIRRFEERKSIMAVTGQVHSTESFGSVDGPGIRFIVFMQGCRMRCQFCHNPDTWKIGTGVERTTDDVLEEALKYREFWGQKGGITVSGGEPLLQMDFLIDLFRKAKAEGVSTTLDTCGKPFTREEPFFSKFQELMTVTDLLLFDIKHIDNKAHKELTTQSNDNILDMANYLSEINQPVWIRHVLVPFRSDYDDFLIRLDEFIKTLKNVDKVEILPYHTMGKYKWDELGLKYPLEGIEPPTEDRVKNAKRLLHVDDYKGYLTR</sequence>
<evidence type="ECO:0000259" key="11">
    <source>
        <dbReference type="PROSITE" id="PS51918"/>
    </source>
</evidence>
<comment type="subcellular location">
    <subcellularLocation>
        <location evidence="10">Cytoplasm</location>
    </subcellularLocation>
</comment>
<dbReference type="NCBIfam" id="TIGR02493">
    <property type="entry name" value="PFLA"/>
    <property type="match status" value="1"/>
</dbReference>
<name>F0EN48_ENTCA</name>
<keyword evidence="7 10" id="KW-0560">Oxidoreductase</keyword>
<dbReference type="HOGENOM" id="CLU_058969_1_1_9"/>
<dbReference type="GO" id="GO:0005737">
    <property type="term" value="C:cytoplasm"/>
    <property type="evidence" value="ECO:0007669"/>
    <property type="project" value="UniProtKB-SubCell"/>
</dbReference>
<dbReference type="InterPro" id="IPR013785">
    <property type="entry name" value="Aldolase_TIM"/>
</dbReference>
<dbReference type="PIRSF" id="PIRSF000371">
    <property type="entry name" value="PFL_act_enz"/>
    <property type="match status" value="1"/>
</dbReference>
<organism evidence="12 13">
    <name type="scientific">Enterococcus casseliflavus ATCC 12755</name>
    <dbReference type="NCBI Taxonomy" id="888066"/>
    <lineage>
        <taxon>Bacteria</taxon>
        <taxon>Bacillati</taxon>
        <taxon>Bacillota</taxon>
        <taxon>Bacilli</taxon>
        <taxon>Lactobacillales</taxon>
        <taxon>Enterococcaceae</taxon>
        <taxon>Enterococcus</taxon>
    </lineage>
</organism>
<dbReference type="SUPFAM" id="SSF102114">
    <property type="entry name" value="Radical SAM enzymes"/>
    <property type="match status" value="1"/>
</dbReference>
<dbReference type="Gene3D" id="3.20.20.70">
    <property type="entry name" value="Aldolase class I"/>
    <property type="match status" value="1"/>
</dbReference>
<evidence type="ECO:0000256" key="3">
    <source>
        <dbReference type="ARBA" id="ARBA00021356"/>
    </source>
</evidence>
<dbReference type="SFLD" id="SFLDS00029">
    <property type="entry name" value="Radical_SAM"/>
    <property type="match status" value="1"/>
</dbReference>
<dbReference type="PANTHER" id="PTHR30352:SF5">
    <property type="entry name" value="PYRUVATE FORMATE-LYASE 1-ACTIVATING ENZYME"/>
    <property type="match status" value="1"/>
</dbReference>
<dbReference type="EC" id="1.97.1.4" evidence="10"/>
<comment type="caution">
    <text evidence="12">The sequence shown here is derived from an EMBL/GenBank/DDBJ whole genome shotgun (WGS) entry which is preliminary data.</text>
</comment>
<dbReference type="InterPro" id="IPR034457">
    <property type="entry name" value="Organic_radical-activating"/>
</dbReference>
<comment type="cofactor">
    <cofactor evidence="10">
        <name>[4Fe-4S] cluster</name>
        <dbReference type="ChEBI" id="CHEBI:49883"/>
    </cofactor>
    <text evidence="10">Binds 1 [4Fe-4S] cluster. The cluster is coordinated with 3 cysteines and an exchangeable S-adenosyl-L-methionine.</text>
</comment>
<evidence type="ECO:0000256" key="5">
    <source>
        <dbReference type="ARBA" id="ARBA00022691"/>
    </source>
</evidence>
<dbReference type="SFLD" id="SFLDG01066">
    <property type="entry name" value="organic_radical-activating_enz"/>
    <property type="match status" value="1"/>
</dbReference>
<evidence type="ECO:0000256" key="2">
    <source>
        <dbReference type="ARBA" id="ARBA00009777"/>
    </source>
</evidence>
<dbReference type="PANTHER" id="PTHR30352">
    <property type="entry name" value="PYRUVATE FORMATE-LYASE-ACTIVATING ENZYME"/>
    <property type="match status" value="1"/>
</dbReference>
<dbReference type="InterPro" id="IPR012839">
    <property type="entry name" value="Organic_radical_activase"/>
</dbReference>
<keyword evidence="5 10" id="KW-0949">S-adenosyl-L-methionine</keyword>